<accession>A0A1L4BLG3</accession>
<dbReference type="AlphaFoldDB" id="A0A1L4BLG3"/>
<keyword evidence="1" id="KW-0614">Plasmid</keyword>
<organism evidence="1">
    <name type="scientific">Salmonella typhi</name>
    <dbReference type="NCBI Taxonomy" id="90370"/>
    <lineage>
        <taxon>Bacteria</taxon>
        <taxon>Pseudomonadati</taxon>
        <taxon>Pseudomonadota</taxon>
        <taxon>Gammaproteobacteria</taxon>
        <taxon>Enterobacterales</taxon>
        <taxon>Enterobacteriaceae</taxon>
        <taxon>Salmonella</taxon>
    </lineage>
</organism>
<sequence length="242" mass="27300">MAKIFFSLQLWGAKTSIAVMNMLAEQAEANIVRALSDADLPGAVSEGEYDDYHEDDEGNIYRYTVPYFTCGSCSGLDADEVKTEYKHLISQLTRRSAFLTMFGLFEHRMVECLDVMDRLSGEVTDKRFKTVEDCHKRLTGTIGGKGIRDIDHLAAIRNIMAHNDGVAENYHNLLKSNAKKSETQKRDIRAINRAKNENAGITVNFFNGVLMDNQFLEYVVGEFNRYVSELDAAVRQYQSSIG</sequence>
<reference evidence="1" key="1">
    <citation type="submission" date="2016-09" db="EMBL/GenBank/DDBJ databases">
        <title>Whole genome sequence analysis of Salmonella Typhi isolated in Thailand before and after the introduction of a national immunization program.</title>
        <authorList>
            <person name="Dyson Z.A."/>
            <person name="Thanh D.P."/>
            <person name="Bodhidatta L."/>
            <person name="Mason C.J."/>
            <person name="Rabaa M.A."/>
            <person name="Vinh P.V."/>
            <person name="Thanh T.H."/>
            <person name="Thwaites G.E."/>
            <person name="Baker S."/>
            <person name="Holt K.E."/>
        </authorList>
    </citation>
    <scope>NUCLEOTIDE SEQUENCE</scope>
    <source>
        <strain evidence="1">Ty004</strain>
        <plasmid evidence="1">pTy004_01</plasmid>
    </source>
</reference>
<name>A0A1L4BLG3_SALTI</name>
<proteinExistence type="predicted"/>
<dbReference type="RefSeq" id="WP_101700957.1">
    <property type="nucleotide sequence ID" value="NZ_KX833209.1"/>
</dbReference>
<evidence type="ECO:0000313" key="1">
    <source>
        <dbReference type="EMBL" id="API82769.1"/>
    </source>
</evidence>
<dbReference type="EMBL" id="KX833209">
    <property type="protein sequence ID" value="API82769.1"/>
    <property type="molecule type" value="Genomic_DNA"/>
</dbReference>
<geneLocation type="plasmid" evidence="1">
    <name>pTy004_01</name>
</geneLocation>
<protein>
    <submittedName>
        <fullName evidence="1">Uncharacterized protein</fullName>
    </submittedName>
</protein>